<evidence type="ECO:0000256" key="1">
    <source>
        <dbReference type="SAM" id="Phobius"/>
    </source>
</evidence>
<keyword evidence="3" id="KW-1185">Reference proteome</keyword>
<reference evidence="2 3" key="1">
    <citation type="submission" date="2020-07" db="EMBL/GenBank/DDBJ databases">
        <title>Alkalicella. sp. LB2 genome.</title>
        <authorList>
            <person name="Postec A."/>
            <person name="Quemeneur M."/>
        </authorList>
    </citation>
    <scope>NUCLEOTIDE SEQUENCE [LARGE SCALE GENOMIC DNA]</scope>
    <source>
        <strain evidence="2 3">LB2</strain>
    </source>
</reference>
<evidence type="ECO:0000313" key="2">
    <source>
        <dbReference type="EMBL" id="QNO14638.1"/>
    </source>
</evidence>
<dbReference type="KEGG" id="acae:HYG86_07490"/>
<dbReference type="Proteomes" id="UP000516160">
    <property type="component" value="Chromosome"/>
</dbReference>
<keyword evidence="1" id="KW-0812">Transmembrane</keyword>
<dbReference type="RefSeq" id="WP_213168494.1">
    <property type="nucleotide sequence ID" value="NZ_CP058559.1"/>
</dbReference>
<accession>A0A7G9W7H6</accession>
<feature type="transmembrane region" description="Helical" evidence="1">
    <location>
        <begin position="6"/>
        <end position="22"/>
    </location>
</feature>
<protein>
    <recommendedName>
        <fullName evidence="4">DUF3784 domain-containing protein</fullName>
    </recommendedName>
</protein>
<keyword evidence="1" id="KW-1133">Transmembrane helix</keyword>
<name>A0A7G9W7H6_ALKCA</name>
<feature type="transmembrane region" description="Helical" evidence="1">
    <location>
        <begin position="73"/>
        <end position="92"/>
    </location>
</feature>
<proteinExistence type="predicted"/>
<dbReference type="EMBL" id="CP058559">
    <property type="protein sequence ID" value="QNO14638.1"/>
    <property type="molecule type" value="Genomic_DNA"/>
</dbReference>
<sequence>MVNLVYLTFSILVAGAGLFIYNKIYFEFDLGEEYEDVDGEGVAMWIGSNVMYMGIVMSVLTLIRILLKDFMSMFLVFGILMIAYGFTMRIRFGLHKFKASHKEGEAMPNYMEG</sequence>
<organism evidence="2 3">
    <name type="scientific">Alkalicella caledoniensis</name>
    <dbReference type="NCBI Taxonomy" id="2731377"/>
    <lineage>
        <taxon>Bacteria</taxon>
        <taxon>Bacillati</taxon>
        <taxon>Bacillota</taxon>
        <taxon>Clostridia</taxon>
        <taxon>Eubacteriales</taxon>
        <taxon>Proteinivoracaceae</taxon>
        <taxon>Alkalicella</taxon>
    </lineage>
</organism>
<feature type="transmembrane region" description="Helical" evidence="1">
    <location>
        <begin position="42"/>
        <end position="67"/>
    </location>
</feature>
<evidence type="ECO:0008006" key="4">
    <source>
        <dbReference type="Google" id="ProtNLM"/>
    </source>
</evidence>
<evidence type="ECO:0000313" key="3">
    <source>
        <dbReference type="Proteomes" id="UP000516160"/>
    </source>
</evidence>
<keyword evidence="1" id="KW-0472">Membrane</keyword>
<dbReference type="AlphaFoldDB" id="A0A7G9W7H6"/>
<gene>
    <name evidence="2" type="ORF">HYG86_07490</name>
</gene>